<sequence>MLTRRENLLVRPWQQRRFHHHRKKVESALPVVDVGPPPERGHVSCKLKQVQGEEERCAQIGRDNCALVLRLAHIMRTSRVDNAWRQPPPTFLRRVGIYLDPATVLPPASPSPAPSSRPRPHTARAGRPSPASPGSPTATSPSASPAAEEDGGGDEDSQDSEGRNLRCSACHPRTAWRRERRREAVPALPPAPGSAATRPPPPQPPPAAPRPRAAPASAPAAPRVGSLSLPLDQVVITYKALRLAISFPPHASVRIRSGRAGASAAAAGGGTSASEDLRPARLASVKRSATSA</sequence>
<dbReference type="GeneID" id="113217412"/>
<dbReference type="InterPro" id="IPR029488">
    <property type="entry name" value="Hmw/CFAP97"/>
</dbReference>
<dbReference type="Proteomes" id="UP000504606">
    <property type="component" value="Unplaced"/>
</dbReference>
<feature type="compositionally biased region" description="Low complexity" evidence="2">
    <location>
        <begin position="257"/>
        <end position="266"/>
    </location>
</feature>
<dbReference type="RefSeq" id="XP_026293091.2">
    <property type="nucleotide sequence ID" value="XM_026437306.2"/>
</dbReference>
<dbReference type="InterPro" id="IPR038792">
    <property type="entry name" value="CFAP97D1/2"/>
</dbReference>
<organism evidence="3 4">
    <name type="scientific">Frankliniella occidentalis</name>
    <name type="common">Western flower thrips</name>
    <name type="synonym">Euthrips occidentalis</name>
    <dbReference type="NCBI Taxonomy" id="133901"/>
    <lineage>
        <taxon>Eukaryota</taxon>
        <taxon>Metazoa</taxon>
        <taxon>Ecdysozoa</taxon>
        <taxon>Arthropoda</taxon>
        <taxon>Hexapoda</taxon>
        <taxon>Insecta</taxon>
        <taxon>Pterygota</taxon>
        <taxon>Neoptera</taxon>
        <taxon>Paraneoptera</taxon>
        <taxon>Thysanoptera</taxon>
        <taxon>Terebrantia</taxon>
        <taxon>Thripoidea</taxon>
        <taxon>Thripidae</taxon>
        <taxon>Frankliniella</taxon>
    </lineage>
</organism>
<comment type="similarity">
    <text evidence="1">Belongs to the CFAP97 family.</text>
</comment>
<feature type="region of interest" description="Disordered" evidence="2">
    <location>
        <begin position="257"/>
        <end position="292"/>
    </location>
</feature>
<feature type="region of interest" description="Disordered" evidence="2">
    <location>
        <begin position="105"/>
        <end position="166"/>
    </location>
</feature>
<accession>A0A6J1TQU7</accession>
<dbReference type="PANTHER" id="PTHR33768:SF3">
    <property type="entry name" value="MIP11318P"/>
    <property type="match status" value="1"/>
</dbReference>
<feature type="region of interest" description="Disordered" evidence="2">
    <location>
        <begin position="178"/>
        <end position="228"/>
    </location>
</feature>
<dbReference type="AlphaFoldDB" id="A0A6J1TQU7"/>
<feature type="compositionally biased region" description="Low complexity" evidence="2">
    <location>
        <begin position="125"/>
        <end position="146"/>
    </location>
</feature>
<dbReference type="OrthoDB" id="2163395at2759"/>
<keyword evidence="3" id="KW-1185">Reference proteome</keyword>
<feature type="compositionally biased region" description="Low complexity" evidence="2">
    <location>
        <begin position="210"/>
        <end position="223"/>
    </location>
</feature>
<feature type="compositionally biased region" description="Pro residues" evidence="2">
    <location>
        <begin position="187"/>
        <end position="209"/>
    </location>
</feature>
<dbReference type="Pfam" id="PF13879">
    <property type="entry name" value="Hmw_CFAP97"/>
    <property type="match status" value="1"/>
</dbReference>
<evidence type="ECO:0000256" key="2">
    <source>
        <dbReference type="SAM" id="MobiDB-lite"/>
    </source>
</evidence>
<dbReference type="PANTHER" id="PTHR33768">
    <property type="entry name" value="MIP11318P"/>
    <property type="match status" value="1"/>
</dbReference>
<feature type="compositionally biased region" description="Acidic residues" evidence="2">
    <location>
        <begin position="147"/>
        <end position="159"/>
    </location>
</feature>
<protein>
    <submittedName>
        <fullName evidence="4">Uncharacterized protein LOC113217412</fullName>
    </submittedName>
</protein>
<gene>
    <name evidence="4" type="primary">LOC113217412</name>
</gene>
<reference evidence="4" key="1">
    <citation type="submission" date="2025-08" db="UniProtKB">
        <authorList>
            <consortium name="RefSeq"/>
        </authorList>
    </citation>
    <scope>IDENTIFICATION</scope>
    <source>
        <tissue evidence="4">Whole organism</tissue>
    </source>
</reference>
<dbReference type="KEGG" id="foc:113217412"/>
<proteinExistence type="inferred from homology"/>
<evidence type="ECO:0000313" key="4">
    <source>
        <dbReference type="RefSeq" id="XP_026293091.2"/>
    </source>
</evidence>
<evidence type="ECO:0000313" key="3">
    <source>
        <dbReference type="Proteomes" id="UP000504606"/>
    </source>
</evidence>
<evidence type="ECO:0000256" key="1">
    <source>
        <dbReference type="ARBA" id="ARBA00008315"/>
    </source>
</evidence>
<feature type="compositionally biased region" description="Pro residues" evidence="2">
    <location>
        <begin position="107"/>
        <end position="117"/>
    </location>
</feature>
<name>A0A6J1TQU7_FRAOC</name>